<organism evidence="1 2">
    <name type="scientific">Coregonus suidteri</name>
    <dbReference type="NCBI Taxonomy" id="861788"/>
    <lineage>
        <taxon>Eukaryota</taxon>
        <taxon>Metazoa</taxon>
        <taxon>Chordata</taxon>
        <taxon>Craniata</taxon>
        <taxon>Vertebrata</taxon>
        <taxon>Euteleostomi</taxon>
        <taxon>Actinopterygii</taxon>
        <taxon>Neopterygii</taxon>
        <taxon>Teleostei</taxon>
        <taxon>Protacanthopterygii</taxon>
        <taxon>Salmoniformes</taxon>
        <taxon>Salmonidae</taxon>
        <taxon>Coregoninae</taxon>
        <taxon>Coregonus</taxon>
    </lineage>
</organism>
<comment type="caution">
    <text evidence="1">The sequence shown here is derived from an EMBL/GenBank/DDBJ whole genome shotgun (WGS) entry which is preliminary data.</text>
</comment>
<evidence type="ECO:0000313" key="1">
    <source>
        <dbReference type="EMBL" id="KAK6327221.1"/>
    </source>
</evidence>
<sequence>MVLSALIQSVPGWCGSQRPCGEQLEYCMAMEELKENTKRYPLVRAASEESSSELSSSPFPGDTLPWNLSKHHQIKRSKSASGDVHVLDSAERAVLRIAGKLGLKEWDAHTVD</sequence>
<keyword evidence="2" id="KW-1185">Reference proteome</keyword>
<reference evidence="1 2" key="1">
    <citation type="submission" date="2021-04" db="EMBL/GenBank/DDBJ databases">
        <authorList>
            <person name="De Guttry C."/>
            <person name="Zahm M."/>
            <person name="Klopp C."/>
            <person name="Cabau C."/>
            <person name="Louis A."/>
            <person name="Berthelot C."/>
            <person name="Parey E."/>
            <person name="Roest Crollius H."/>
            <person name="Montfort J."/>
            <person name="Robinson-Rechavi M."/>
            <person name="Bucao C."/>
            <person name="Bouchez O."/>
            <person name="Gislard M."/>
            <person name="Lluch J."/>
            <person name="Milhes M."/>
            <person name="Lampietro C."/>
            <person name="Lopez Roques C."/>
            <person name="Donnadieu C."/>
            <person name="Braasch I."/>
            <person name="Desvignes T."/>
            <person name="Postlethwait J."/>
            <person name="Bobe J."/>
            <person name="Wedekind C."/>
            <person name="Guiguen Y."/>
        </authorList>
    </citation>
    <scope>NUCLEOTIDE SEQUENCE [LARGE SCALE GENOMIC DNA]</scope>
    <source>
        <strain evidence="1">Cs_M1</strain>
        <tissue evidence="1">Blood</tissue>
    </source>
</reference>
<dbReference type="Proteomes" id="UP001356427">
    <property type="component" value="Unassembled WGS sequence"/>
</dbReference>
<proteinExistence type="predicted"/>
<dbReference type="EMBL" id="JAGTTL010000002">
    <property type="protein sequence ID" value="KAK6327221.1"/>
    <property type="molecule type" value="Genomic_DNA"/>
</dbReference>
<dbReference type="AlphaFoldDB" id="A0AAN8MHV3"/>
<evidence type="ECO:0000313" key="2">
    <source>
        <dbReference type="Proteomes" id="UP001356427"/>
    </source>
</evidence>
<accession>A0AAN8MHV3</accession>
<protein>
    <submittedName>
        <fullName evidence="1">Uncharacterized protein</fullName>
    </submittedName>
</protein>
<name>A0AAN8MHV3_9TELE</name>
<gene>
    <name evidence="1" type="ORF">J4Q44_G00028660</name>
</gene>